<dbReference type="RefSeq" id="WP_072581930.1">
    <property type="nucleotide sequence ID" value="NZ_CP016020.1"/>
</dbReference>
<dbReference type="PANTHER" id="PTHR40032:SF1">
    <property type="entry name" value="EXPORTED PROTEIN"/>
    <property type="match status" value="1"/>
</dbReference>
<reference evidence="2 3" key="1">
    <citation type="journal article" date="2016" name="Sci. Rep.">
        <title>Complete genome sequence and transcriptomic analysis of a novel marine strain Bacillus weihaiensis reveals the mechanism of brown algae degradation.</title>
        <authorList>
            <person name="Zhu Y."/>
            <person name="Chen P."/>
            <person name="Bao Y."/>
            <person name="Men Y."/>
            <person name="Zeng Y."/>
            <person name="Yang J."/>
            <person name="Sun J."/>
            <person name="Sun Y."/>
        </authorList>
    </citation>
    <scope>NUCLEOTIDE SEQUENCE [LARGE SCALE GENOMIC DNA]</scope>
    <source>
        <strain evidence="2 3">Alg07</strain>
    </source>
</reference>
<dbReference type="Proteomes" id="UP000181936">
    <property type="component" value="Chromosome"/>
</dbReference>
<dbReference type="KEGG" id="bwh:A9C19_16315"/>
<dbReference type="OrthoDB" id="9812429at2"/>
<accession>A0A1L3MXT6</accession>
<evidence type="ECO:0000313" key="2">
    <source>
        <dbReference type="EMBL" id="APH07147.1"/>
    </source>
</evidence>
<protein>
    <recommendedName>
        <fullName evidence="1">Putative amidase domain-containing protein</fullName>
    </recommendedName>
</protein>
<evidence type="ECO:0000259" key="1">
    <source>
        <dbReference type="Pfam" id="PF12671"/>
    </source>
</evidence>
<keyword evidence="3" id="KW-1185">Reference proteome</keyword>
<dbReference type="AlphaFoldDB" id="A0A1L3MXT6"/>
<sequence length="298" mass="35351">MKKILSQLNTDKLQMLVNKKLMKQMRHNEELLALERKIECNEKRKVEVVKGHSETRITQLTDAGDKLQDVFYTNHHKWLHKQKEYFYLEERKEFRKASFYRDELVDDFALHSEGDTNTQSFSTSDDQSRNNQPFTYDRLAAVQYAERWWDDHNPHYKNFEVNCTNFVSQCLHAGNASMRGYPNRSSGWWMQQNNWSYSWSVANAMTNFLHHSKTGLRAKKVDRAEQLIPGDLICYDFQGDGRFDHTTFVVAKDEENMPLVNAQTYNSRMRYWAYEDSTAYTPNIQYAFFHIIDDTSSK</sequence>
<feature type="domain" description="Putative amidase" evidence="1">
    <location>
        <begin position="136"/>
        <end position="287"/>
    </location>
</feature>
<proteinExistence type="predicted"/>
<dbReference type="PANTHER" id="PTHR40032">
    <property type="entry name" value="EXPORTED PROTEIN-RELATED"/>
    <property type="match status" value="1"/>
</dbReference>
<gene>
    <name evidence="2" type="ORF">A9C19_16315</name>
</gene>
<organism evidence="2 3">
    <name type="scientific">Bacillus weihaiensis</name>
    <dbReference type="NCBI Taxonomy" id="1547283"/>
    <lineage>
        <taxon>Bacteria</taxon>
        <taxon>Bacillati</taxon>
        <taxon>Bacillota</taxon>
        <taxon>Bacilli</taxon>
        <taxon>Bacillales</taxon>
        <taxon>Bacillaceae</taxon>
        <taxon>Bacillus</taxon>
    </lineage>
</organism>
<dbReference type="Pfam" id="PF12671">
    <property type="entry name" value="Amidase_6"/>
    <property type="match status" value="1"/>
</dbReference>
<name>A0A1L3MXT6_9BACI</name>
<dbReference type="InterPro" id="IPR024301">
    <property type="entry name" value="Amidase_6"/>
</dbReference>
<evidence type="ECO:0000313" key="3">
    <source>
        <dbReference type="Proteomes" id="UP000181936"/>
    </source>
</evidence>
<dbReference type="EMBL" id="CP016020">
    <property type="protein sequence ID" value="APH07147.1"/>
    <property type="molecule type" value="Genomic_DNA"/>
</dbReference>
<dbReference type="STRING" id="1547283.A9C19_16315"/>